<dbReference type="GO" id="GO:0043041">
    <property type="term" value="P:amino acid activation for nonribosomal peptide biosynthetic process"/>
    <property type="evidence" value="ECO:0007669"/>
    <property type="project" value="TreeGrafter"/>
</dbReference>
<sequence length="1564" mass="178176">NLRRLIQGSGEIYEETGGVSVENIVRRSWQRHLGLDSINDDDNFFSIGGHSLSALAVINDVSEGIGREVELRLIFEHQSLGEFISCICKLVERNDSNVEKAVKNRMDPEKIRASPLQVPILERMNRDKSKSFMQAYNITARIHLKKEISREDLKCRFNSFCLRHPSLRTFFVFDHGFFHRTVSATESFLPIGSSLRNEGDFDVFVSPPISISLQNDHIRIFVSHLIVDGHSMKNLVNELIHSRDLEQRTSIEEFTDLTREIEMKSTESSLSFWKTILESFVFNPLQSLPRSLKTRYDAGSLTKEYSTLGKSIEEITSTHHCTPFTALLSSFALTLQSHSLQRNSSVSIGWSVDLRSPRTKNAIGFATNTLVTAVDASKTSTEDLISTVSEQVIGALQHRFTPFEDLLRISGAPNLFDVMLVMDPFSVEEGEGFEVMHEEQPFTKFPLTLFVHNSQGNMTVTAHFMKDLFSSQSIESILSGWEETLIRWADGGSRPMRSIGESADTIVKRQRQFVRMEDLVVMCSPFVRCRTQLENGRIVMEYDSAVQEDAVIDFIKHSVPLFLHPDELRSCSFPSRIPSSFLLSPHQLQMFFLSREDPSGHYNVPFVQRFDKSNVQVHNLSLALHHVRQRNEALRTRIDEMEGEAGQIVLSATESYYCIDPVDASEEEAKRRLLDPLELSLDLSHSTARLTLFSTEDELILFLVISHVICDGWSTGLMQNQFSSIYEMFQRKGKPTLSKIMAWDEYGYFLRRSNHVGDMDEDYLNEVISSLLEVRSLLEMEDGKELSYSFHLDKSSSIAMKKRAAAMNSTPFIVFLQSLSRSLHSIFRMERVNIGTPVANRSSSTIDVIGCFMNTIVIPIHHSDSSSKTIESSLALNLPNFELIKSIRSRLNRADIRLFDVFVNCRYGMESEKNVRVDGVRTSEIHKLPPIFPLEIYVEEEEGEYTIEVKMKRGEEKTMERIVESLKKELTHGEKDADSKEYQTEFEWTSESSREDIPELDLPSILYHNSQLNGGRIALRTPQRGLTYSELWSLLVGMARTIREDFFISNGEILKVDDVIGVRMKHGEEAILSCLSVLVAGAVYLPLLQNWPDERVKHAVEETNCGMVIEEMKEEIDCRERRGQWKRRNLTEDAAYVIYTSGTTGKPKGVVAVHKGVVNMLNSTVRSLAMRNDDVIFQFTKFVFDNSVLEIWLSLSSGATLFVDDESFTHHRFLSSLHRFGITHALLFPGLVASFTSSQLSLLSSLRGWCMGAEKASQPLVDRSIEEGIKIVQVYGPTETTTYALSREMKREDHANNLGRALRNTKLRVKRNEEGVGELEIAGEGLMRGYVGRTRDESFSNGFYATGDLVQVQSDGTVIFVGRNDRQVKVRGYRVELNEVENVVLRFAEQVKVLFFEDQQQLVCFAKSPLSAEQLRSCCAKIVPDYMTPSRFISLVSFPLTDNSKVDETKLREMVNRRIRRDEKDEGENNHERRLIQVIQRVGFRFFSLDDNFVEIGGQSIIALRLTTEIEKEFGVKISAHEVYRVNTLQNVHKNMIEIGGKRGSMETLEGIRRMWRSILNTEA</sequence>
<keyword evidence="5" id="KW-1185">Reference proteome</keyword>
<dbReference type="Gene3D" id="3.30.300.30">
    <property type="match status" value="1"/>
</dbReference>
<evidence type="ECO:0000259" key="3">
    <source>
        <dbReference type="PROSITE" id="PS50075"/>
    </source>
</evidence>
<name>A0AAN5CPY7_9BILA</name>
<proteinExistence type="predicted"/>
<keyword evidence="1" id="KW-0596">Phosphopantetheine</keyword>
<dbReference type="Pfam" id="PF00668">
    <property type="entry name" value="Condensation"/>
    <property type="match status" value="2"/>
</dbReference>
<dbReference type="SUPFAM" id="SSF56801">
    <property type="entry name" value="Acetyl-CoA synthetase-like"/>
    <property type="match status" value="1"/>
</dbReference>
<dbReference type="InterPro" id="IPR001242">
    <property type="entry name" value="Condensation_dom"/>
</dbReference>
<evidence type="ECO:0000256" key="1">
    <source>
        <dbReference type="ARBA" id="ARBA00022450"/>
    </source>
</evidence>
<feature type="domain" description="Carrier" evidence="3">
    <location>
        <begin position="1466"/>
        <end position="1540"/>
    </location>
</feature>
<protein>
    <recommendedName>
        <fullName evidence="3">Carrier domain-containing protein</fullName>
    </recommendedName>
</protein>
<dbReference type="GO" id="GO:0003824">
    <property type="term" value="F:catalytic activity"/>
    <property type="evidence" value="ECO:0007669"/>
    <property type="project" value="InterPro"/>
</dbReference>
<dbReference type="Gene3D" id="3.30.559.10">
    <property type="entry name" value="Chloramphenicol acetyltransferase-like domain"/>
    <property type="match status" value="2"/>
</dbReference>
<gene>
    <name evidence="4" type="ORF">PMAYCL1PPCAC_18711</name>
</gene>
<dbReference type="InterPro" id="IPR006162">
    <property type="entry name" value="Ppantetheine_attach_site"/>
</dbReference>
<dbReference type="PROSITE" id="PS00012">
    <property type="entry name" value="PHOSPHOPANTETHEINE"/>
    <property type="match status" value="1"/>
</dbReference>
<dbReference type="Gene3D" id="1.10.1200.10">
    <property type="entry name" value="ACP-like"/>
    <property type="match status" value="2"/>
</dbReference>
<dbReference type="PROSITE" id="PS00455">
    <property type="entry name" value="AMP_BINDING"/>
    <property type="match status" value="1"/>
</dbReference>
<organism evidence="4 5">
    <name type="scientific">Pristionchus mayeri</name>
    <dbReference type="NCBI Taxonomy" id="1317129"/>
    <lineage>
        <taxon>Eukaryota</taxon>
        <taxon>Metazoa</taxon>
        <taxon>Ecdysozoa</taxon>
        <taxon>Nematoda</taxon>
        <taxon>Chromadorea</taxon>
        <taxon>Rhabditida</taxon>
        <taxon>Rhabditina</taxon>
        <taxon>Diplogasteromorpha</taxon>
        <taxon>Diplogasteroidea</taxon>
        <taxon>Neodiplogasteridae</taxon>
        <taxon>Pristionchus</taxon>
    </lineage>
</organism>
<feature type="non-terminal residue" evidence="4">
    <location>
        <position position="1"/>
    </location>
</feature>
<dbReference type="GO" id="GO:0031177">
    <property type="term" value="F:phosphopantetheine binding"/>
    <property type="evidence" value="ECO:0007669"/>
    <property type="project" value="TreeGrafter"/>
</dbReference>
<dbReference type="SUPFAM" id="SSF52777">
    <property type="entry name" value="CoA-dependent acyltransferases"/>
    <property type="match status" value="4"/>
</dbReference>
<dbReference type="GO" id="GO:0044550">
    <property type="term" value="P:secondary metabolite biosynthetic process"/>
    <property type="evidence" value="ECO:0007669"/>
    <property type="project" value="TreeGrafter"/>
</dbReference>
<comment type="caution">
    <text evidence="4">The sequence shown here is derived from an EMBL/GenBank/DDBJ whole genome shotgun (WGS) entry which is preliminary data.</text>
</comment>
<dbReference type="PANTHER" id="PTHR45527:SF1">
    <property type="entry name" value="FATTY ACID SYNTHASE"/>
    <property type="match status" value="1"/>
</dbReference>
<dbReference type="PANTHER" id="PTHR45527">
    <property type="entry name" value="NONRIBOSOMAL PEPTIDE SYNTHETASE"/>
    <property type="match status" value="1"/>
</dbReference>
<dbReference type="InterPro" id="IPR009081">
    <property type="entry name" value="PP-bd_ACP"/>
</dbReference>
<dbReference type="InterPro" id="IPR042099">
    <property type="entry name" value="ANL_N_sf"/>
</dbReference>
<dbReference type="InterPro" id="IPR045851">
    <property type="entry name" value="AMP-bd_C_sf"/>
</dbReference>
<dbReference type="InterPro" id="IPR036736">
    <property type="entry name" value="ACP-like_sf"/>
</dbReference>
<dbReference type="SUPFAM" id="SSF47336">
    <property type="entry name" value="ACP-like"/>
    <property type="match status" value="2"/>
</dbReference>
<dbReference type="PROSITE" id="PS50075">
    <property type="entry name" value="CARRIER"/>
    <property type="match status" value="2"/>
</dbReference>
<dbReference type="Gene3D" id="3.40.50.12780">
    <property type="entry name" value="N-terminal domain of ligase-like"/>
    <property type="match status" value="1"/>
</dbReference>
<dbReference type="Gene3D" id="3.30.559.30">
    <property type="entry name" value="Nonribosomal peptide synthetase, condensation domain"/>
    <property type="match status" value="2"/>
</dbReference>
<dbReference type="InterPro" id="IPR000873">
    <property type="entry name" value="AMP-dep_synth/lig_dom"/>
</dbReference>
<dbReference type="InterPro" id="IPR020845">
    <property type="entry name" value="AMP-binding_CS"/>
</dbReference>
<evidence type="ECO:0000313" key="4">
    <source>
        <dbReference type="EMBL" id="GMR48516.1"/>
    </source>
</evidence>
<keyword evidence="2" id="KW-0597">Phosphoprotein</keyword>
<dbReference type="Proteomes" id="UP001328107">
    <property type="component" value="Unassembled WGS sequence"/>
</dbReference>
<evidence type="ECO:0000313" key="5">
    <source>
        <dbReference type="Proteomes" id="UP001328107"/>
    </source>
</evidence>
<reference evidence="5" key="1">
    <citation type="submission" date="2022-10" db="EMBL/GenBank/DDBJ databases">
        <title>Genome assembly of Pristionchus species.</title>
        <authorList>
            <person name="Yoshida K."/>
            <person name="Sommer R.J."/>
        </authorList>
    </citation>
    <scope>NUCLEOTIDE SEQUENCE [LARGE SCALE GENOMIC DNA]</scope>
    <source>
        <strain evidence="5">RS5460</strain>
    </source>
</reference>
<dbReference type="EMBL" id="BTRK01000004">
    <property type="protein sequence ID" value="GMR48516.1"/>
    <property type="molecule type" value="Genomic_DNA"/>
</dbReference>
<dbReference type="Pfam" id="PF00550">
    <property type="entry name" value="PP-binding"/>
    <property type="match status" value="2"/>
</dbReference>
<dbReference type="Pfam" id="PF00501">
    <property type="entry name" value="AMP-binding"/>
    <property type="match status" value="1"/>
</dbReference>
<dbReference type="GO" id="GO:0005737">
    <property type="term" value="C:cytoplasm"/>
    <property type="evidence" value="ECO:0007669"/>
    <property type="project" value="TreeGrafter"/>
</dbReference>
<feature type="domain" description="Carrier" evidence="3">
    <location>
        <begin position="16"/>
        <end position="91"/>
    </location>
</feature>
<dbReference type="InterPro" id="IPR023213">
    <property type="entry name" value="CAT-like_dom_sf"/>
</dbReference>
<accession>A0AAN5CPY7</accession>
<evidence type="ECO:0000256" key="2">
    <source>
        <dbReference type="ARBA" id="ARBA00022553"/>
    </source>
</evidence>